<gene>
    <name evidence="1" type="ORF">AYBTSS11_LOCUS31453</name>
</gene>
<dbReference type="Proteomes" id="UP001189624">
    <property type="component" value="Chromosome 11"/>
</dbReference>
<evidence type="ECO:0000313" key="2">
    <source>
        <dbReference type="Proteomes" id="UP001189624"/>
    </source>
</evidence>
<name>A0AA86W5T7_9FABA</name>
<proteinExistence type="predicted"/>
<dbReference type="EMBL" id="OY731408">
    <property type="protein sequence ID" value="CAJ1979239.1"/>
    <property type="molecule type" value="Genomic_DNA"/>
</dbReference>
<accession>A0AA86W5T7</accession>
<dbReference type="AlphaFoldDB" id="A0AA86W5T7"/>
<protein>
    <submittedName>
        <fullName evidence="1">Uncharacterized protein</fullName>
    </submittedName>
</protein>
<organism evidence="1 2">
    <name type="scientific">Sphenostylis stenocarpa</name>
    <dbReference type="NCBI Taxonomy" id="92480"/>
    <lineage>
        <taxon>Eukaryota</taxon>
        <taxon>Viridiplantae</taxon>
        <taxon>Streptophyta</taxon>
        <taxon>Embryophyta</taxon>
        <taxon>Tracheophyta</taxon>
        <taxon>Spermatophyta</taxon>
        <taxon>Magnoliopsida</taxon>
        <taxon>eudicotyledons</taxon>
        <taxon>Gunneridae</taxon>
        <taxon>Pentapetalae</taxon>
        <taxon>rosids</taxon>
        <taxon>fabids</taxon>
        <taxon>Fabales</taxon>
        <taxon>Fabaceae</taxon>
        <taxon>Papilionoideae</taxon>
        <taxon>50 kb inversion clade</taxon>
        <taxon>NPAAA clade</taxon>
        <taxon>indigoferoid/millettioid clade</taxon>
        <taxon>Phaseoleae</taxon>
        <taxon>Sphenostylis</taxon>
    </lineage>
</organism>
<sequence length="51" mass="6014">MKLQGVLLEDPCEEQFRRFIRTRRFPKWSPRVLNKVGTHDSLGFLPTGISR</sequence>
<evidence type="ECO:0000313" key="1">
    <source>
        <dbReference type="EMBL" id="CAJ1979239.1"/>
    </source>
</evidence>
<dbReference type="Gramene" id="rna-AYBTSS11_LOCUS31453">
    <property type="protein sequence ID" value="CAJ1979239.1"/>
    <property type="gene ID" value="gene-AYBTSS11_LOCUS31453"/>
</dbReference>
<keyword evidence="2" id="KW-1185">Reference proteome</keyword>
<reference evidence="1" key="1">
    <citation type="submission" date="2023-10" db="EMBL/GenBank/DDBJ databases">
        <authorList>
            <person name="Domelevo Entfellner J.-B."/>
        </authorList>
    </citation>
    <scope>NUCLEOTIDE SEQUENCE</scope>
</reference>